<accession>A0A6M3LEA6</accession>
<dbReference type="EMBL" id="MT142988">
    <property type="protein sequence ID" value="QJA91455.1"/>
    <property type="molecule type" value="Genomic_DNA"/>
</dbReference>
<gene>
    <name evidence="1" type="ORF">MM415B03362_0019</name>
</gene>
<evidence type="ECO:0000313" key="1">
    <source>
        <dbReference type="EMBL" id="QJA91455.1"/>
    </source>
</evidence>
<reference evidence="1" key="1">
    <citation type="submission" date="2020-03" db="EMBL/GenBank/DDBJ databases">
        <title>The deep terrestrial virosphere.</title>
        <authorList>
            <person name="Holmfeldt K."/>
            <person name="Nilsson E."/>
            <person name="Simone D."/>
            <person name="Lopez-Fernandez M."/>
            <person name="Wu X."/>
            <person name="de Brujin I."/>
            <person name="Lundin D."/>
            <person name="Andersson A."/>
            <person name="Bertilsson S."/>
            <person name="Dopson M."/>
        </authorList>
    </citation>
    <scope>NUCLEOTIDE SEQUENCE</scope>
    <source>
        <strain evidence="1">MM415B03362</strain>
    </source>
</reference>
<dbReference type="AlphaFoldDB" id="A0A6M3LEA6"/>
<sequence length="79" mass="9461">MIQENRYLKGETFSEQWLFLGVSFHHWRTNIDLKLEDIKDPKDLIKGLVWDVDHGTTRQWGGSYYGKIPRIVDAYFEEE</sequence>
<proteinExistence type="predicted"/>
<protein>
    <submittedName>
        <fullName evidence="1">Uncharacterized protein</fullName>
    </submittedName>
</protein>
<organism evidence="1">
    <name type="scientific">viral metagenome</name>
    <dbReference type="NCBI Taxonomy" id="1070528"/>
    <lineage>
        <taxon>unclassified sequences</taxon>
        <taxon>metagenomes</taxon>
        <taxon>organismal metagenomes</taxon>
    </lineage>
</organism>
<name>A0A6M3LEA6_9ZZZZ</name>